<comment type="caution">
    <text evidence="9">The sequence shown here is derived from an EMBL/GenBank/DDBJ whole genome shotgun (WGS) entry which is preliminary data.</text>
</comment>
<feature type="transmembrane region" description="Helical" evidence="6">
    <location>
        <begin position="296"/>
        <end position="320"/>
    </location>
</feature>
<dbReference type="Pfam" id="PF20877">
    <property type="entry name" value="Anoctamin_N"/>
    <property type="match status" value="1"/>
</dbReference>
<dbReference type="InterPro" id="IPR049452">
    <property type="entry name" value="Anoctamin_TM"/>
</dbReference>
<feature type="transmembrane region" description="Helical" evidence="6">
    <location>
        <begin position="379"/>
        <end position="400"/>
    </location>
</feature>
<protein>
    <recommendedName>
        <fullName evidence="11">Plasma membrane channel protein</fullName>
    </recommendedName>
</protein>
<feature type="compositionally biased region" description="Basic and acidic residues" evidence="5">
    <location>
        <begin position="683"/>
        <end position="709"/>
    </location>
</feature>
<organism evidence="9 10">
    <name type="scientific">Monilinia laxa</name>
    <name type="common">Brown rot fungus</name>
    <name type="synonym">Sclerotinia laxa</name>
    <dbReference type="NCBI Taxonomy" id="61186"/>
    <lineage>
        <taxon>Eukaryota</taxon>
        <taxon>Fungi</taxon>
        <taxon>Dikarya</taxon>
        <taxon>Ascomycota</taxon>
        <taxon>Pezizomycotina</taxon>
        <taxon>Leotiomycetes</taxon>
        <taxon>Helotiales</taxon>
        <taxon>Sclerotiniaceae</taxon>
        <taxon>Monilinia</taxon>
    </lineage>
</organism>
<evidence type="ECO:0000256" key="6">
    <source>
        <dbReference type="SAM" id="Phobius"/>
    </source>
</evidence>
<feature type="transmembrane region" description="Helical" evidence="6">
    <location>
        <begin position="191"/>
        <end position="217"/>
    </location>
</feature>
<keyword evidence="10" id="KW-1185">Reference proteome</keyword>
<dbReference type="InterPro" id="IPR007632">
    <property type="entry name" value="Anoctamin"/>
</dbReference>
<comment type="subcellular location">
    <subcellularLocation>
        <location evidence="1">Membrane</location>
        <topology evidence="1">Multi-pass membrane protein</topology>
    </subcellularLocation>
</comment>
<dbReference type="Proteomes" id="UP000326757">
    <property type="component" value="Unassembled WGS sequence"/>
</dbReference>
<proteinExistence type="predicted"/>
<evidence type="ECO:0000256" key="3">
    <source>
        <dbReference type="ARBA" id="ARBA00022989"/>
    </source>
</evidence>
<dbReference type="Pfam" id="PF04547">
    <property type="entry name" value="Anoctamin"/>
    <property type="match status" value="1"/>
</dbReference>
<reference evidence="9 10" key="1">
    <citation type="submission" date="2019-06" db="EMBL/GenBank/DDBJ databases">
        <title>Genome Sequence of the Brown Rot Fungal Pathogen Monilinia laxa.</title>
        <authorList>
            <person name="De Miccolis Angelini R.M."/>
            <person name="Landi L."/>
            <person name="Abate D."/>
            <person name="Pollastro S."/>
            <person name="Romanazzi G."/>
            <person name="Faretra F."/>
        </authorList>
    </citation>
    <scope>NUCLEOTIDE SEQUENCE [LARGE SCALE GENOMIC DNA]</scope>
    <source>
        <strain evidence="9 10">Mlax316</strain>
    </source>
</reference>
<dbReference type="AlphaFoldDB" id="A0A5N6JS35"/>
<dbReference type="PANTHER" id="PTHR12308">
    <property type="entry name" value="ANOCTAMIN"/>
    <property type="match status" value="1"/>
</dbReference>
<evidence type="ECO:0000313" key="9">
    <source>
        <dbReference type="EMBL" id="KAB8290450.1"/>
    </source>
</evidence>
<evidence type="ECO:0000256" key="2">
    <source>
        <dbReference type="ARBA" id="ARBA00022692"/>
    </source>
</evidence>
<evidence type="ECO:0000256" key="5">
    <source>
        <dbReference type="SAM" id="MobiDB-lite"/>
    </source>
</evidence>
<accession>A0A5N6JS35</accession>
<feature type="domain" description="Anoctamin transmembrane" evidence="7">
    <location>
        <begin position="181"/>
        <end position="652"/>
    </location>
</feature>
<dbReference type="GO" id="GO:0032541">
    <property type="term" value="C:cortical endoplasmic reticulum"/>
    <property type="evidence" value="ECO:0007669"/>
    <property type="project" value="TreeGrafter"/>
</dbReference>
<name>A0A5N6JS35_MONLA</name>
<feature type="domain" description="Anoctamin alpha-beta plait" evidence="8">
    <location>
        <begin position="23"/>
        <end position="148"/>
    </location>
</feature>
<dbReference type="GO" id="GO:0005254">
    <property type="term" value="F:chloride channel activity"/>
    <property type="evidence" value="ECO:0007669"/>
    <property type="project" value="TreeGrafter"/>
</dbReference>
<keyword evidence="3 6" id="KW-1133">Transmembrane helix</keyword>
<feature type="transmembrane region" description="Helical" evidence="6">
    <location>
        <begin position="611"/>
        <end position="630"/>
    </location>
</feature>
<feature type="region of interest" description="Disordered" evidence="5">
    <location>
        <begin position="672"/>
        <end position="715"/>
    </location>
</feature>
<evidence type="ECO:0008006" key="11">
    <source>
        <dbReference type="Google" id="ProtNLM"/>
    </source>
</evidence>
<dbReference type="EMBL" id="VIGI01000017">
    <property type="protein sequence ID" value="KAB8290450.1"/>
    <property type="molecule type" value="Genomic_DNA"/>
</dbReference>
<evidence type="ECO:0000256" key="4">
    <source>
        <dbReference type="ARBA" id="ARBA00023136"/>
    </source>
</evidence>
<dbReference type="InterPro" id="IPR049456">
    <property type="entry name" value="Anoctamin_N_fung"/>
</dbReference>
<evidence type="ECO:0000256" key="1">
    <source>
        <dbReference type="ARBA" id="ARBA00004141"/>
    </source>
</evidence>
<evidence type="ECO:0000259" key="7">
    <source>
        <dbReference type="Pfam" id="PF04547"/>
    </source>
</evidence>
<keyword evidence="4 6" id="KW-0472">Membrane</keyword>
<feature type="transmembrane region" description="Helical" evidence="6">
    <location>
        <begin position="332"/>
        <end position="358"/>
    </location>
</feature>
<dbReference type="OrthoDB" id="296386at2759"/>
<gene>
    <name evidence="9" type="ORF">EYC80_010881</name>
</gene>
<evidence type="ECO:0000259" key="8">
    <source>
        <dbReference type="Pfam" id="PF20877"/>
    </source>
</evidence>
<sequence>MASLQSISEPNPTLGNALNTNYEVDYVIDYRFATTNKVQAEEQFVKLIEALNDVGLMTEVRHGDNCALLIFIKTASSRHLRSEVYRSRVQDWLYGVRTAAPEKNMQEALSAEPMTEAERLRLVYLLITKPRNEGGAGITPKKGEWKGVESIFPLHDHAFNKAWIKEITSKYLLTTKDLEDIKDRFGEKIGFYFAFLQSYFMFLIFPAAFGFCAWVLFGQYSPIYAVVNGLWSIVYTEYWKKQETDLAVQWGVRGVSKIQHKRPDFKHEREIKDPVTGEQIKFYSPVKRLSRQLLQVPFALCATVILGSLIATCFAIEIFISEVYHGPFKAYLTFLPTVILTVFMPTLTVLLTGFASKLTDLENYETVDSHDAAMVQKIFVLNFITSYMPIFLTAFVYVPFAQVIVPHLDIFQMAVRPFAENDEQMTVPKAGFQINPDRLKSQVIYFTVTAQIVNFALEVIVPYVKRSLFRKYKEVQADRAAKRGGSSTPDNDHPEEVAFLTRVRNEAELGIYDVTTDFREMIVQFGYLSLFSVVWPLTGLSFLVNNWIELRGDAVKIALETQRPVPWRADSIGPWLDALGFLSWLGSLSTAALVYLFSGDGFGPDGTPSKMTGWGLLLTMFFSEHIYLALRRAIRLALSKIDSPGLQRERRERFAVRKQYLQETLSQEAAEKAAQGGITQGEKISRSTLEEEARDSTLRGHGTAEERFWARQRGQGETIAMGRSFINKAAPEQVESKKEL</sequence>
<dbReference type="PANTHER" id="PTHR12308:SF73">
    <property type="entry name" value="ANOCTAMIN"/>
    <property type="match status" value="1"/>
</dbReference>
<keyword evidence="2 6" id="KW-0812">Transmembrane</keyword>
<feature type="transmembrane region" description="Helical" evidence="6">
    <location>
        <begin position="443"/>
        <end position="464"/>
    </location>
</feature>
<dbReference type="GO" id="GO:0016020">
    <property type="term" value="C:membrane"/>
    <property type="evidence" value="ECO:0007669"/>
    <property type="project" value="UniProtKB-SubCell"/>
</dbReference>
<evidence type="ECO:0000313" key="10">
    <source>
        <dbReference type="Proteomes" id="UP000326757"/>
    </source>
</evidence>